<feature type="transmembrane region" description="Helical" evidence="7">
    <location>
        <begin position="251"/>
        <end position="273"/>
    </location>
</feature>
<reference evidence="9 10" key="1">
    <citation type="journal article" date="2023" name="Arcadia Sci">
        <title>De novo assembly of a long-read Amblyomma americanum tick genome.</title>
        <authorList>
            <person name="Chou S."/>
            <person name="Poskanzer K.E."/>
            <person name="Rollins M."/>
            <person name="Thuy-Boun P.S."/>
        </authorList>
    </citation>
    <scope>NUCLEOTIDE SEQUENCE [LARGE SCALE GENOMIC DNA]</scope>
    <source>
        <strain evidence="9">F_SG_1</strain>
        <tissue evidence="9">Salivary glands</tissue>
    </source>
</reference>
<dbReference type="AlphaFoldDB" id="A0AAQ4F3Y2"/>
<gene>
    <name evidence="9" type="ORF">V5799_017203</name>
</gene>
<sequence>MTRIHLRSQTSLRATSGQKSSGSSSADREVTFQLLSFPARGIKEICLLKMAAECDASTKQESVTVPLKHGRESTSRAFLILVMIFLSSLLCLFLVYLNFPKLDPSEKQHIKLPRDIEDAKGLGQVLNRYTDRYFFAVTSGFFVTYIFLQSFAIPGSIFLSILSGFLFPFPMALFLVCLCSALGASFCYFFSYLVGRKLVLKYFPSRAMKWSEQVGNHRDNLLNYMIFLRVTPFVPNWFINIAAPVIDVPIAPFFLGTFFGVAPPSFVAIQAGTTLHQLTSSRDAISWWSVTLLAGFAVLSLVPVIFKGKLKQKVL</sequence>
<comment type="similarity">
    <text evidence="5">Belongs to the TMEM41 family.</text>
</comment>
<feature type="transmembrane region" description="Helical" evidence="7">
    <location>
        <begin position="133"/>
        <end position="159"/>
    </location>
</feature>
<keyword evidence="2 7" id="KW-0812">Transmembrane</keyword>
<feature type="transmembrane region" description="Helical" evidence="7">
    <location>
        <begin position="285"/>
        <end position="306"/>
    </location>
</feature>
<evidence type="ECO:0000259" key="8">
    <source>
        <dbReference type="Pfam" id="PF09335"/>
    </source>
</evidence>
<evidence type="ECO:0000256" key="1">
    <source>
        <dbReference type="ARBA" id="ARBA00004141"/>
    </source>
</evidence>
<evidence type="ECO:0000313" key="9">
    <source>
        <dbReference type="EMBL" id="KAK8781455.1"/>
    </source>
</evidence>
<evidence type="ECO:0000256" key="7">
    <source>
        <dbReference type="SAM" id="Phobius"/>
    </source>
</evidence>
<dbReference type="EMBL" id="JARKHS020007694">
    <property type="protein sequence ID" value="KAK8781455.1"/>
    <property type="molecule type" value="Genomic_DNA"/>
</dbReference>
<keyword evidence="3 7" id="KW-1133">Transmembrane helix</keyword>
<evidence type="ECO:0000256" key="2">
    <source>
        <dbReference type="ARBA" id="ARBA00022692"/>
    </source>
</evidence>
<evidence type="ECO:0000256" key="5">
    <source>
        <dbReference type="ARBA" id="ARBA00025797"/>
    </source>
</evidence>
<evidence type="ECO:0000256" key="3">
    <source>
        <dbReference type="ARBA" id="ARBA00022989"/>
    </source>
</evidence>
<feature type="compositionally biased region" description="Low complexity" evidence="6">
    <location>
        <begin position="16"/>
        <end position="25"/>
    </location>
</feature>
<dbReference type="PANTHER" id="PTHR43220">
    <property type="match status" value="1"/>
</dbReference>
<dbReference type="Pfam" id="PF09335">
    <property type="entry name" value="VTT_dom"/>
    <property type="match status" value="1"/>
</dbReference>
<dbReference type="InterPro" id="IPR032816">
    <property type="entry name" value="VTT_dom"/>
</dbReference>
<keyword evidence="10" id="KW-1185">Reference proteome</keyword>
<dbReference type="InterPro" id="IPR045014">
    <property type="entry name" value="TM41A/B"/>
</dbReference>
<evidence type="ECO:0000256" key="4">
    <source>
        <dbReference type="ARBA" id="ARBA00023136"/>
    </source>
</evidence>
<protein>
    <recommendedName>
        <fullName evidence="8">VTT domain-containing protein</fullName>
    </recommendedName>
</protein>
<feature type="transmembrane region" description="Helical" evidence="7">
    <location>
        <begin position="171"/>
        <end position="194"/>
    </location>
</feature>
<comment type="subcellular location">
    <subcellularLocation>
        <location evidence="1">Membrane</location>
        <topology evidence="1">Multi-pass membrane protein</topology>
    </subcellularLocation>
</comment>
<feature type="transmembrane region" description="Helical" evidence="7">
    <location>
        <begin position="77"/>
        <end position="97"/>
    </location>
</feature>
<organism evidence="9 10">
    <name type="scientific">Amblyomma americanum</name>
    <name type="common">Lone star tick</name>
    <dbReference type="NCBI Taxonomy" id="6943"/>
    <lineage>
        <taxon>Eukaryota</taxon>
        <taxon>Metazoa</taxon>
        <taxon>Ecdysozoa</taxon>
        <taxon>Arthropoda</taxon>
        <taxon>Chelicerata</taxon>
        <taxon>Arachnida</taxon>
        <taxon>Acari</taxon>
        <taxon>Parasitiformes</taxon>
        <taxon>Ixodida</taxon>
        <taxon>Ixodoidea</taxon>
        <taxon>Ixodidae</taxon>
        <taxon>Amblyomminae</taxon>
        <taxon>Amblyomma</taxon>
    </lineage>
</organism>
<name>A0AAQ4F3Y2_AMBAM</name>
<feature type="transmembrane region" description="Helical" evidence="7">
    <location>
        <begin position="221"/>
        <end position="239"/>
    </location>
</feature>
<dbReference type="GO" id="GO:0005789">
    <property type="term" value="C:endoplasmic reticulum membrane"/>
    <property type="evidence" value="ECO:0007669"/>
    <property type="project" value="TreeGrafter"/>
</dbReference>
<feature type="region of interest" description="Disordered" evidence="6">
    <location>
        <begin position="1"/>
        <end position="25"/>
    </location>
</feature>
<proteinExistence type="inferred from homology"/>
<dbReference type="GO" id="GO:0000045">
    <property type="term" value="P:autophagosome assembly"/>
    <property type="evidence" value="ECO:0007669"/>
    <property type="project" value="TreeGrafter"/>
</dbReference>
<evidence type="ECO:0000256" key="6">
    <source>
        <dbReference type="SAM" id="MobiDB-lite"/>
    </source>
</evidence>
<dbReference type="Proteomes" id="UP001321473">
    <property type="component" value="Unassembled WGS sequence"/>
</dbReference>
<accession>A0AAQ4F3Y2</accession>
<feature type="domain" description="VTT" evidence="8">
    <location>
        <begin position="153"/>
        <end position="273"/>
    </location>
</feature>
<keyword evidence="4 7" id="KW-0472">Membrane</keyword>
<evidence type="ECO:0000313" key="10">
    <source>
        <dbReference type="Proteomes" id="UP001321473"/>
    </source>
</evidence>
<dbReference type="PANTHER" id="PTHR43220:SF18">
    <property type="entry name" value="TRANSMEMBRANE PROTEIN 41B"/>
    <property type="match status" value="1"/>
</dbReference>
<comment type="caution">
    <text evidence="9">The sequence shown here is derived from an EMBL/GenBank/DDBJ whole genome shotgun (WGS) entry which is preliminary data.</text>
</comment>